<dbReference type="Proteomes" id="UP001341840">
    <property type="component" value="Unassembled WGS sequence"/>
</dbReference>
<dbReference type="PANTHER" id="PTHR47967">
    <property type="entry name" value="OS07G0603500 PROTEIN-RELATED"/>
    <property type="match status" value="1"/>
</dbReference>
<comment type="caution">
    <text evidence="4">The sequence shown here is derived from an EMBL/GenBank/DDBJ whole genome shotgun (WGS) entry which is preliminary data.</text>
</comment>
<dbReference type="Pfam" id="PF14541">
    <property type="entry name" value="TAXi_C"/>
    <property type="match status" value="1"/>
</dbReference>
<sequence length="216" mass="23969">FSHCFVRASSGVSSSLHFGSRAVIHPEDATPLVQLPRNEPQLYYVDLEGISVGNTRVNIPPGIFKRNSNERRGGFVIDSGTRFTMLRSDAYDPFLNLVKQMVTLPETTLAPEYQTPYKKEFCFKANTSDDELIDSLPRVTLHFAGGFDHSLLNFVVYIPYGNKDGDSVVYCLGIIRSDSKDDVSFLGNTQMTNSNIGFDLENNMVSFTNTDCVASG</sequence>
<keyword evidence="1" id="KW-0645">Protease</keyword>
<name>A0ABU6UYT2_9FABA</name>
<keyword evidence="2" id="KW-0378">Hydrolase</keyword>
<dbReference type="Gene3D" id="2.40.70.10">
    <property type="entry name" value="Acid Proteases"/>
    <property type="match status" value="1"/>
</dbReference>
<protein>
    <submittedName>
        <fullName evidence="4">Beta-site APP-cleaving enzyme</fullName>
    </submittedName>
</protein>
<dbReference type="InterPro" id="IPR051708">
    <property type="entry name" value="Plant_Aspart_Prot_A1"/>
</dbReference>
<organism evidence="4 5">
    <name type="scientific">Stylosanthes scabra</name>
    <dbReference type="NCBI Taxonomy" id="79078"/>
    <lineage>
        <taxon>Eukaryota</taxon>
        <taxon>Viridiplantae</taxon>
        <taxon>Streptophyta</taxon>
        <taxon>Embryophyta</taxon>
        <taxon>Tracheophyta</taxon>
        <taxon>Spermatophyta</taxon>
        <taxon>Magnoliopsida</taxon>
        <taxon>eudicotyledons</taxon>
        <taxon>Gunneridae</taxon>
        <taxon>Pentapetalae</taxon>
        <taxon>rosids</taxon>
        <taxon>fabids</taxon>
        <taxon>Fabales</taxon>
        <taxon>Fabaceae</taxon>
        <taxon>Papilionoideae</taxon>
        <taxon>50 kb inversion clade</taxon>
        <taxon>dalbergioids sensu lato</taxon>
        <taxon>Dalbergieae</taxon>
        <taxon>Pterocarpus clade</taxon>
        <taxon>Stylosanthes</taxon>
    </lineage>
</organism>
<evidence type="ECO:0000259" key="3">
    <source>
        <dbReference type="PROSITE" id="PS51767"/>
    </source>
</evidence>
<evidence type="ECO:0000256" key="2">
    <source>
        <dbReference type="ARBA" id="ARBA00022801"/>
    </source>
</evidence>
<keyword evidence="5" id="KW-1185">Reference proteome</keyword>
<proteinExistence type="predicted"/>
<dbReference type="InterPro" id="IPR032799">
    <property type="entry name" value="TAXi_C"/>
</dbReference>
<feature type="non-terminal residue" evidence="4">
    <location>
        <position position="1"/>
    </location>
</feature>
<dbReference type="PANTHER" id="PTHR47967:SF128">
    <property type="entry name" value="ASPARTIC PROTEINASE CDR1-LIKE"/>
    <property type="match status" value="1"/>
</dbReference>
<dbReference type="InterPro" id="IPR033121">
    <property type="entry name" value="PEPTIDASE_A1"/>
</dbReference>
<dbReference type="PROSITE" id="PS51767">
    <property type="entry name" value="PEPTIDASE_A1"/>
    <property type="match status" value="1"/>
</dbReference>
<dbReference type="EMBL" id="JASCZI010124595">
    <property type="protein sequence ID" value="MED6166019.1"/>
    <property type="molecule type" value="Genomic_DNA"/>
</dbReference>
<reference evidence="4 5" key="1">
    <citation type="journal article" date="2023" name="Plants (Basel)">
        <title>Bridging the Gap: Combining Genomics and Transcriptomics Approaches to Understand Stylosanthes scabra, an Orphan Legume from the Brazilian Caatinga.</title>
        <authorList>
            <person name="Ferreira-Neto J.R.C."/>
            <person name="da Silva M.D."/>
            <person name="Binneck E."/>
            <person name="de Melo N.F."/>
            <person name="da Silva R.H."/>
            <person name="de Melo A.L.T.M."/>
            <person name="Pandolfi V."/>
            <person name="Bustamante F.O."/>
            <person name="Brasileiro-Vidal A.C."/>
            <person name="Benko-Iseppon A.M."/>
        </authorList>
    </citation>
    <scope>NUCLEOTIDE SEQUENCE [LARGE SCALE GENOMIC DNA]</scope>
    <source>
        <tissue evidence="4">Leaves</tissue>
    </source>
</reference>
<dbReference type="SUPFAM" id="SSF50630">
    <property type="entry name" value="Acid proteases"/>
    <property type="match status" value="1"/>
</dbReference>
<evidence type="ECO:0000313" key="5">
    <source>
        <dbReference type="Proteomes" id="UP001341840"/>
    </source>
</evidence>
<evidence type="ECO:0000256" key="1">
    <source>
        <dbReference type="ARBA" id="ARBA00022670"/>
    </source>
</evidence>
<accession>A0ABU6UYT2</accession>
<gene>
    <name evidence="4" type="primary">BACE1_15</name>
    <name evidence="4" type="ORF">PIB30_105075</name>
</gene>
<feature type="domain" description="Peptidase A1" evidence="3">
    <location>
        <begin position="1"/>
        <end position="208"/>
    </location>
</feature>
<dbReference type="InterPro" id="IPR021109">
    <property type="entry name" value="Peptidase_aspartic_dom_sf"/>
</dbReference>
<evidence type="ECO:0000313" key="4">
    <source>
        <dbReference type="EMBL" id="MED6166019.1"/>
    </source>
</evidence>
<feature type="non-terminal residue" evidence="4">
    <location>
        <position position="216"/>
    </location>
</feature>